<dbReference type="Pfam" id="PF13302">
    <property type="entry name" value="Acetyltransf_3"/>
    <property type="match status" value="1"/>
</dbReference>
<evidence type="ECO:0000259" key="1">
    <source>
        <dbReference type="PROSITE" id="PS51186"/>
    </source>
</evidence>
<keyword evidence="3" id="KW-1185">Reference proteome</keyword>
<dbReference type="EMBL" id="CP080590">
    <property type="protein sequence ID" value="QYO77844.1"/>
    <property type="molecule type" value="Genomic_DNA"/>
</dbReference>
<dbReference type="Gene3D" id="3.40.630.30">
    <property type="match status" value="1"/>
</dbReference>
<evidence type="ECO:0000313" key="3">
    <source>
        <dbReference type="Proteomes" id="UP000825799"/>
    </source>
</evidence>
<dbReference type="PROSITE" id="PS51186">
    <property type="entry name" value="GNAT"/>
    <property type="match status" value="1"/>
</dbReference>
<dbReference type="InterPro" id="IPR051531">
    <property type="entry name" value="N-acetyltransferase"/>
</dbReference>
<reference evidence="2 3" key="1">
    <citation type="submission" date="2021-08" db="EMBL/GenBank/DDBJ databases">
        <title>Devosia salina sp. nov., isolated from the South China Sea sediment.</title>
        <authorList>
            <person name="Zhou Z."/>
        </authorList>
    </citation>
    <scope>NUCLEOTIDE SEQUENCE [LARGE SCALE GENOMIC DNA]</scope>
    <source>
        <strain evidence="2 3">SCS-3</strain>
    </source>
</reference>
<name>A0ABX8WJG0_9HYPH</name>
<protein>
    <submittedName>
        <fullName evidence="2">GNAT family N-acetyltransferase</fullName>
    </submittedName>
</protein>
<dbReference type="Proteomes" id="UP000825799">
    <property type="component" value="Chromosome"/>
</dbReference>
<sequence>MAAVPEIETERLLLRAHRPEDLSASLAIWAHPEVTRFIGGRPSTQEEVWWRLLRYAGLWRMLGYGYLAVVERASGRMIGDVGLADFKRAISPALGEVPEAGWALHPDFHGKGYALEAMRALLDWADAQGIERTCCIIDPGNAPSTGLATRLDYGRTGQVDYHGNQLFLFSRNRA</sequence>
<proteinExistence type="predicted"/>
<feature type="domain" description="N-acetyltransferase" evidence="1">
    <location>
        <begin position="12"/>
        <end position="174"/>
    </location>
</feature>
<dbReference type="PANTHER" id="PTHR43792">
    <property type="entry name" value="GNAT FAMILY, PUTATIVE (AFU_ORTHOLOGUE AFUA_3G00765)-RELATED-RELATED"/>
    <property type="match status" value="1"/>
</dbReference>
<dbReference type="SUPFAM" id="SSF55729">
    <property type="entry name" value="Acyl-CoA N-acyltransferases (Nat)"/>
    <property type="match status" value="1"/>
</dbReference>
<dbReference type="InterPro" id="IPR000182">
    <property type="entry name" value="GNAT_dom"/>
</dbReference>
<accession>A0ABX8WJG0</accession>
<dbReference type="RefSeq" id="WP_220306298.1">
    <property type="nucleotide sequence ID" value="NZ_CP080590.1"/>
</dbReference>
<dbReference type="InterPro" id="IPR016181">
    <property type="entry name" value="Acyl_CoA_acyltransferase"/>
</dbReference>
<dbReference type="CDD" id="cd04301">
    <property type="entry name" value="NAT_SF"/>
    <property type="match status" value="1"/>
</dbReference>
<organism evidence="2 3">
    <name type="scientific">Devosia salina</name>
    <dbReference type="NCBI Taxonomy" id="2860336"/>
    <lineage>
        <taxon>Bacteria</taxon>
        <taxon>Pseudomonadati</taxon>
        <taxon>Pseudomonadota</taxon>
        <taxon>Alphaproteobacteria</taxon>
        <taxon>Hyphomicrobiales</taxon>
        <taxon>Devosiaceae</taxon>
        <taxon>Devosia</taxon>
    </lineage>
</organism>
<gene>
    <name evidence="2" type="ORF">K1X15_04560</name>
</gene>
<evidence type="ECO:0000313" key="2">
    <source>
        <dbReference type="EMBL" id="QYO77844.1"/>
    </source>
</evidence>
<dbReference type="PANTHER" id="PTHR43792:SF16">
    <property type="entry name" value="N-ACETYLTRANSFERASE DOMAIN-CONTAINING PROTEIN"/>
    <property type="match status" value="1"/>
</dbReference>